<dbReference type="InterPro" id="IPR038936">
    <property type="entry name" value="MPH1"/>
</dbReference>
<feature type="compositionally biased region" description="Low complexity" evidence="1">
    <location>
        <begin position="237"/>
        <end position="247"/>
    </location>
</feature>
<dbReference type="OMA" id="GHYSKMS"/>
<dbReference type="Gramene" id="AUR62031722-RA">
    <property type="protein sequence ID" value="AUR62031722-RA:cds"/>
    <property type="gene ID" value="AUR62031722"/>
</dbReference>
<sequence length="247" mass="27141">MKFVPDENRTLHFNDARRPLGHYSKMSFTPKINVEVGKVSVEWLAEEKTQVVGTFPLRKKGWTGYTEKDTAGQTNIYSVELFGLQSASMNIQQLMVQILLTVLAKNLTLIIFCSPWYMWQKALSAQELQVLLPMVQRTPSAIAAFLGLFIVAGASSILLQVGENAPQMQTTVYSGPSLSYYVNKFKPTETIEVSAPSPSESSSTTESSQSDTSSATESQTSTTEVPPVPVESRAELESSVSNEENVS</sequence>
<dbReference type="PANTHER" id="PTHR35753:SF2">
    <property type="entry name" value="PROTEIN MAINTENANCE OF PSII UNDER HIGH LIGHT 1"/>
    <property type="match status" value="1"/>
</dbReference>
<accession>A0A803MLB0</accession>
<protein>
    <submittedName>
        <fullName evidence="3">Uncharacterized protein</fullName>
    </submittedName>
</protein>
<keyword evidence="2" id="KW-0812">Transmembrane</keyword>
<keyword evidence="2" id="KW-0472">Membrane</keyword>
<dbReference type="GO" id="GO:0009535">
    <property type="term" value="C:chloroplast thylakoid membrane"/>
    <property type="evidence" value="ECO:0007669"/>
    <property type="project" value="InterPro"/>
</dbReference>
<keyword evidence="2" id="KW-1133">Transmembrane helix</keyword>
<dbReference type="Proteomes" id="UP000596660">
    <property type="component" value="Unplaced"/>
</dbReference>
<feature type="region of interest" description="Disordered" evidence="1">
    <location>
        <begin position="192"/>
        <end position="247"/>
    </location>
</feature>
<proteinExistence type="predicted"/>
<keyword evidence="4" id="KW-1185">Reference proteome</keyword>
<name>A0A803MLB0_CHEQI</name>
<organism evidence="3 4">
    <name type="scientific">Chenopodium quinoa</name>
    <name type="common">Quinoa</name>
    <dbReference type="NCBI Taxonomy" id="63459"/>
    <lineage>
        <taxon>Eukaryota</taxon>
        <taxon>Viridiplantae</taxon>
        <taxon>Streptophyta</taxon>
        <taxon>Embryophyta</taxon>
        <taxon>Tracheophyta</taxon>
        <taxon>Spermatophyta</taxon>
        <taxon>Magnoliopsida</taxon>
        <taxon>eudicotyledons</taxon>
        <taxon>Gunneridae</taxon>
        <taxon>Pentapetalae</taxon>
        <taxon>Caryophyllales</taxon>
        <taxon>Chenopodiaceae</taxon>
        <taxon>Chenopodioideae</taxon>
        <taxon>Atripliceae</taxon>
        <taxon>Chenopodium</taxon>
    </lineage>
</organism>
<evidence type="ECO:0000256" key="2">
    <source>
        <dbReference type="SAM" id="Phobius"/>
    </source>
</evidence>
<evidence type="ECO:0000256" key="1">
    <source>
        <dbReference type="SAM" id="MobiDB-lite"/>
    </source>
</evidence>
<dbReference type="GO" id="GO:0061635">
    <property type="term" value="P:regulation of protein complex stability"/>
    <property type="evidence" value="ECO:0007669"/>
    <property type="project" value="InterPro"/>
</dbReference>
<dbReference type="EnsemblPlants" id="AUR62031722-RA">
    <property type="protein sequence ID" value="AUR62031722-RA:cds"/>
    <property type="gene ID" value="AUR62031722"/>
</dbReference>
<reference evidence="3" key="2">
    <citation type="submission" date="2021-03" db="UniProtKB">
        <authorList>
            <consortium name="EnsemblPlants"/>
        </authorList>
    </citation>
    <scope>IDENTIFICATION</scope>
</reference>
<evidence type="ECO:0000313" key="3">
    <source>
        <dbReference type="EnsemblPlants" id="AUR62031722-RA:cds"/>
    </source>
</evidence>
<feature type="transmembrane region" description="Helical" evidence="2">
    <location>
        <begin position="139"/>
        <end position="159"/>
    </location>
</feature>
<dbReference type="PANTHER" id="PTHR35753">
    <property type="entry name" value="PROTEIN MAINTENANCE OF PSII UNDER HIGH LIGHT 1"/>
    <property type="match status" value="1"/>
</dbReference>
<feature type="compositionally biased region" description="Low complexity" evidence="1">
    <location>
        <begin position="194"/>
        <end position="224"/>
    </location>
</feature>
<reference evidence="3" key="1">
    <citation type="journal article" date="2017" name="Nature">
        <title>The genome of Chenopodium quinoa.</title>
        <authorList>
            <person name="Jarvis D.E."/>
            <person name="Ho Y.S."/>
            <person name="Lightfoot D.J."/>
            <person name="Schmoeckel S.M."/>
            <person name="Li B."/>
            <person name="Borm T.J.A."/>
            <person name="Ohyanagi H."/>
            <person name="Mineta K."/>
            <person name="Michell C.T."/>
            <person name="Saber N."/>
            <person name="Kharbatia N.M."/>
            <person name="Rupper R.R."/>
            <person name="Sharp A.R."/>
            <person name="Dally N."/>
            <person name="Boughton B.A."/>
            <person name="Woo Y.H."/>
            <person name="Gao G."/>
            <person name="Schijlen E.G.W.M."/>
            <person name="Guo X."/>
            <person name="Momin A.A."/>
            <person name="Negrao S."/>
            <person name="Al-Babili S."/>
            <person name="Gehring C."/>
            <person name="Roessner U."/>
            <person name="Jung C."/>
            <person name="Murphy K."/>
            <person name="Arold S.T."/>
            <person name="Gojobori T."/>
            <person name="van der Linden C.G."/>
            <person name="van Loo E.N."/>
            <person name="Jellen E.N."/>
            <person name="Maughan P.J."/>
            <person name="Tester M."/>
        </authorList>
    </citation>
    <scope>NUCLEOTIDE SEQUENCE [LARGE SCALE GENOMIC DNA]</scope>
    <source>
        <strain evidence="3">cv. PI 614886</strain>
    </source>
</reference>
<evidence type="ECO:0000313" key="4">
    <source>
        <dbReference type="Proteomes" id="UP000596660"/>
    </source>
</evidence>
<dbReference type="AlphaFoldDB" id="A0A803MLB0"/>
<feature type="transmembrane region" description="Helical" evidence="2">
    <location>
        <begin position="98"/>
        <end position="119"/>
    </location>
</feature>